<name>A0AAV5GCC6_9BASI</name>
<reference evidence="2 3" key="1">
    <citation type="submission" date="2021-12" db="EMBL/GenBank/DDBJ databases">
        <title>High titer production of polyol ester of fatty acids by Rhodotorula paludigena BS15 towards product separation-free biomass refinery.</title>
        <authorList>
            <person name="Mano J."/>
            <person name="Ono H."/>
            <person name="Tanaka T."/>
            <person name="Naito K."/>
            <person name="Sushida H."/>
            <person name="Ike M."/>
            <person name="Tokuyasu K."/>
            <person name="Kitaoka M."/>
        </authorList>
    </citation>
    <scope>NUCLEOTIDE SEQUENCE [LARGE SCALE GENOMIC DNA]</scope>
    <source>
        <strain evidence="2 3">BS15</strain>
    </source>
</reference>
<sequence>MSSLCRIVYEGPDEPDPAFEGFFHGTKRYTPRNRTGRRWKHHRIFFLLSTLEATSDFLARILEPQLDAYHAALEDDPLAELDDFLAFSALPDETQRALNKRGDWVRKCYRDGDKLDQWDAARKKQANAERRRVREEEKAKAEDARAFLSAAAGAPE</sequence>
<evidence type="ECO:0000313" key="2">
    <source>
        <dbReference type="EMBL" id="GJN87733.1"/>
    </source>
</evidence>
<proteinExistence type="predicted"/>
<feature type="region of interest" description="Disordered" evidence="1">
    <location>
        <begin position="120"/>
        <end position="156"/>
    </location>
</feature>
<feature type="compositionally biased region" description="Basic and acidic residues" evidence="1">
    <location>
        <begin position="120"/>
        <end position="145"/>
    </location>
</feature>
<comment type="caution">
    <text evidence="2">The sequence shown here is derived from an EMBL/GenBank/DDBJ whole genome shotgun (WGS) entry which is preliminary data.</text>
</comment>
<accession>A0AAV5GCC6</accession>
<evidence type="ECO:0000256" key="1">
    <source>
        <dbReference type="SAM" id="MobiDB-lite"/>
    </source>
</evidence>
<dbReference type="Proteomes" id="UP001342314">
    <property type="component" value="Unassembled WGS sequence"/>
</dbReference>
<organism evidence="2 3">
    <name type="scientific">Rhodotorula paludigena</name>
    <dbReference type="NCBI Taxonomy" id="86838"/>
    <lineage>
        <taxon>Eukaryota</taxon>
        <taxon>Fungi</taxon>
        <taxon>Dikarya</taxon>
        <taxon>Basidiomycota</taxon>
        <taxon>Pucciniomycotina</taxon>
        <taxon>Microbotryomycetes</taxon>
        <taxon>Sporidiobolales</taxon>
        <taxon>Sporidiobolaceae</taxon>
        <taxon>Rhodotorula</taxon>
    </lineage>
</organism>
<gene>
    <name evidence="2" type="ORF">Rhopal_000688-T1</name>
</gene>
<evidence type="ECO:0000313" key="3">
    <source>
        <dbReference type="Proteomes" id="UP001342314"/>
    </source>
</evidence>
<dbReference type="EMBL" id="BQKY01000002">
    <property type="protein sequence ID" value="GJN87733.1"/>
    <property type="molecule type" value="Genomic_DNA"/>
</dbReference>
<keyword evidence="3" id="KW-1185">Reference proteome</keyword>
<protein>
    <submittedName>
        <fullName evidence="2">Uncharacterized protein</fullName>
    </submittedName>
</protein>
<dbReference type="AlphaFoldDB" id="A0AAV5GCC6"/>